<gene>
    <name evidence="1" type="ORF">Vadar_012553</name>
</gene>
<dbReference type="Proteomes" id="UP000828048">
    <property type="component" value="Chromosome 6"/>
</dbReference>
<protein>
    <submittedName>
        <fullName evidence="1">Uncharacterized protein</fullName>
    </submittedName>
</protein>
<dbReference type="EMBL" id="CM037156">
    <property type="protein sequence ID" value="KAH7837322.1"/>
    <property type="molecule type" value="Genomic_DNA"/>
</dbReference>
<accession>A0ACB7X9A8</accession>
<sequence length="165" mass="18376">MGPRKKCGVCDEAQSKYKCPTCLLPYCSLLCFKKHKEVPCVKPESSSEVKLTSGPVVHAEKPYHGDEPSEVLQQLQLQSIAAGPVVHAERPYYVDEPSEVLQQLQLESIASSSEIRDALKDEELQKLICNIDCSPDAANELNKAMELDVFRIFTEKILSTISPQQ</sequence>
<evidence type="ECO:0000313" key="2">
    <source>
        <dbReference type="Proteomes" id="UP000828048"/>
    </source>
</evidence>
<evidence type="ECO:0000313" key="1">
    <source>
        <dbReference type="EMBL" id="KAH7837322.1"/>
    </source>
</evidence>
<keyword evidence="2" id="KW-1185">Reference proteome</keyword>
<proteinExistence type="predicted"/>
<organism evidence="1 2">
    <name type="scientific">Vaccinium darrowii</name>
    <dbReference type="NCBI Taxonomy" id="229202"/>
    <lineage>
        <taxon>Eukaryota</taxon>
        <taxon>Viridiplantae</taxon>
        <taxon>Streptophyta</taxon>
        <taxon>Embryophyta</taxon>
        <taxon>Tracheophyta</taxon>
        <taxon>Spermatophyta</taxon>
        <taxon>Magnoliopsida</taxon>
        <taxon>eudicotyledons</taxon>
        <taxon>Gunneridae</taxon>
        <taxon>Pentapetalae</taxon>
        <taxon>asterids</taxon>
        <taxon>Ericales</taxon>
        <taxon>Ericaceae</taxon>
        <taxon>Vaccinioideae</taxon>
        <taxon>Vaccinieae</taxon>
        <taxon>Vaccinium</taxon>
    </lineage>
</organism>
<reference evidence="1 2" key="1">
    <citation type="journal article" date="2021" name="Hortic Res">
        <title>High-quality reference genome and annotation aids understanding of berry development for evergreen blueberry (Vaccinium darrowii).</title>
        <authorList>
            <person name="Yu J."/>
            <person name="Hulse-Kemp A.M."/>
            <person name="Babiker E."/>
            <person name="Staton M."/>
        </authorList>
    </citation>
    <scope>NUCLEOTIDE SEQUENCE [LARGE SCALE GENOMIC DNA]</scope>
    <source>
        <strain evidence="2">cv. NJ 8807/NJ 8810</strain>
        <tissue evidence="1">Young leaf</tissue>
    </source>
</reference>
<comment type="caution">
    <text evidence="1">The sequence shown here is derived from an EMBL/GenBank/DDBJ whole genome shotgun (WGS) entry which is preliminary data.</text>
</comment>
<name>A0ACB7X9A8_9ERIC</name>